<dbReference type="PANTHER" id="PTHR11525">
    <property type="entry name" value="FARNESYL-PYROPHOSPHATE SYNTHETASE"/>
    <property type="match status" value="1"/>
</dbReference>
<protein>
    <submittedName>
        <fullName evidence="6">Farnesyl pyrophosphate synthase</fullName>
    </submittedName>
</protein>
<dbReference type="InterPro" id="IPR033749">
    <property type="entry name" value="Polyprenyl_synt_CS"/>
</dbReference>
<dbReference type="AlphaFoldDB" id="A0A0N0DZX6"/>
<dbReference type="GO" id="GO:0045337">
    <property type="term" value="P:farnesyl diphosphate biosynthetic process"/>
    <property type="evidence" value="ECO:0007669"/>
    <property type="project" value="TreeGrafter"/>
</dbReference>
<dbReference type="CDD" id="cd00685">
    <property type="entry name" value="Trans_IPPS_HT"/>
    <property type="match status" value="1"/>
</dbReference>
<organism evidence="6 7">
    <name type="scientific">Leptomonas pyrrhocoris</name>
    <name type="common">Firebug parasite</name>
    <dbReference type="NCBI Taxonomy" id="157538"/>
    <lineage>
        <taxon>Eukaryota</taxon>
        <taxon>Discoba</taxon>
        <taxon>Euglenozoa</taxon>
        <taxon>Kinetoplastea</taxon>
        <taxon>Metakinetoplastina</taxon>
        <taxon>Trypanosomatida</taxon>
        <taxon>Trypanosomatidae</taxon>
        <taxon>Leishmaniinae</taxon>
        <taxon>Leptomonas</taxon>
    </lineage>
</organism>
<name>A0A0N0DZX6_LEPPY</name>
<dbReference type="GO" id="GO:0046872">
    <property type="term" value="F:metal ion binding"/>
    <property type="evidence" value="ECO:0007669"/>
    <property type="project" value="UniProtKB-KW"/>
</dbReference>
<evidence type="ECO:0000256" key="4">
    <source>
        <dbReference type="ARBA" id="ARBA00022842"/>
    </source>
</evidence>
<keyword evidence="2 5" id="KW-0808">Transferase</keyword>
<dbReference type="InterPro" id="IPR000092">
    <property type="entry name" value="Polyprenyl_synt"/>
</dbReference>
<dbReference type="PROSITE" id="PS00444">
    <property type="entry name" value="POLYPRENYL_SYNTHASE_2"/>
    <property type="match status" value="1"/>
</dbReference>
<dbReference type="RefSeq" id="XP_015664223.1">
    <property type="nucleotide sequence ID" value="XM_015796215.1"/>
</dbReference>
<dbReference type="Gene3D" id="1.10.600.10">
    <property type="entry name" value="Farnesyl Diphosphate Synthase"/>
    <property type="match status" value="1"/>
</dbReference>
<dbReference type="EMBL" id="LGTL01000001">
    <property type="protein sequence ID" value="KPA85784.1"/>
    <property type="molecule type" value="Genomic_DNA"/>
</dbReference>
<proteinExistence type="inferred from homology"/>
<evidence type="ECO:0000313" key="7">
    <source>
        <dbReference type="Proteomes" id="UP000037923"/>
    </source>
</evidence>
<dbReference type="InterPro" id="IPR039702">
    <property type="entry name" value="FPS1-like"/>
</dbReference>
<evidence type="ECO:0000256" key="3">
    <source>
        <dbReference type="ARBA" id="ARBA00022723"/>
    </source>
</evidence>
<dbReference type="GO" id="GO:0004161">
    <property type="term" value="F:dimethylallyltranstransferase activity"/>
    <property type="evidence" value="ECO:0007669"/>
    <property type="project" value="TreeGrafter"/>
</dbReference>
<dbReference type="OrthoDB" id="10257492at2759"/>
<keyword evidence="3" id="KW-0479">Metal-binding</keyword>
<accession>A0A0N0DZX6</accession>
<dbReference type="InterPro" id="IPR008949">
    <property type="entry name" value="Isoprenoid_synthase_dom_sf"/>
</dbReference>
<dbReference type="EMBL" id="LGTL01000001">
    <property type="protein sequence ID" value="KPA85785.1"/>
    <property type="molecule type" value="Genomic_DNA"/>
</dbReference>
<keyword evidence="4" id="KW-0460">Magnesium</keyword>
<dbReference type="VEuPathDB" id="TriTrypDB:LpyrH10_01_1350"/>
<dbReference type="GeneID" id="26900433"/>
<dbReference type="RefSeq" id="XP_015664224.1">
    <property type="nucleotide sequence ID" value="XM_015796216.1"/>
</dbReference>
<comment type="similarity">
    <text evidence="5">Belongs to the FPP/GGPP synthase family.</text>
</comment>
<dbReference type="PROSITE" id="PS00723">
    <property type="entry name" value="POLYPRENYL_SYNTHASE_1"/>
    <property type="match status" value="1"/>
</dbReference>
<dbReference type="SUPFAM" id="SSF48576">
    <property type="entry name" value="Terpenoid synthases"/>
    <property type="match status" value="1"/>
</dbReference>
<comment type="cofactor">
    <cofactor evidence="1">
        <name>Mg(2+)</name>
        <dbReference type="ChEBI" id="CHEBI:18420"/>
    </cofactor>
</comment>
<dbReference type="GO" id="GO:0004337">
    <property type="term" value="F:(2E,6E)-farnesyl diphosphate synthase activity"/>
    <property type="evidence" value="ECO:0007669"/>
    <property type="project" value="TreeGrafter"/>
</dbReference>
<dbReference type="SFLD" id="SFLDS00005">
    <property type="entry name" value="Isoprenoid_Synthase_Type_I"/>
    <property type="match status" value="1"/>
</dbReference>
<reference evidence="6 7" key="1">
    <citation type="submission" date="2015-07" db="EMBL/GenBank/DDBJ databases">
        <title>High-quality genome of monoxenous trypanosomatid Leptomonas pyrrhocoris.</title>
        <authorList>
            <person name="Flegontov P."/>
            <person name="Butenko A."/>
            <person name="Firsov S."/>
            <person name="Vlcek C."/>
            <person name="Logacheva M.D."/>
            <person name="Field M."/>
            <person name="Filatov D."/>
            <person name="Flegontova O."/>
            <person name="Gerasimov E."/>
            <person name="Jackson A.P."/>
            <person name="Kelly S."/>
            <person name="Opperdoes F."/>
            <person name="O'Reilly A."/>
            <person name="Votypka J."/>
            <person name="Yurchenko V."/>
            <person name="Lukes J."/>
        </authorList>
    </citation>
    <scope>NUCLEOTIDE SEQUENCE [LARGE SCALE GENOMIC DNA]</scope>
    <source>
        <strain evidence="6">H10</strain>
    </source>
</reference>
<dbReference type="PANTHER" id="PTHR11525:SF0">
    <property type="entry name" value="FARNESYL PYROPHOSPHATE SYNTHASE"/>
    <property type="match status" value="1"/>
</dbReference>
<comment type="caution">
    <text evidence="6">The sequence shown here is derived from an EMBL/GenBank/DDBJ whole genome shotgun (WGS) entry which is preliminary data.</text>
</comment>
<dbReference type="FunFam" id="1.10.600.10:FF:000033">
    <property type="entry name" value="Farnesyl pyrophosphate synthase"/>
    <property type="match status" value="1"/>
</dbReference>
<dbReference type="OMA" id="CSWVVNQ"/>
<gene>
    <name evidence="6" type="ORF">ABB37_00135</name>
</gene>
<dbReference type="Pfam" id="PF00348">
    <property type="entry name" value="polyprenyl_synt"/>
    <property type="match status" value="1"/>
</dbReference>
<keyword evidence="7" id="KW-1185">Reference proteome</keyword>
<dbReference type="GO" id="GO:0005737">
    <property type="term" value="C:cytoplasm"/>
    <property type="evidence" value="ECO:0007669"/>
    <property type="project" value="TreeGrafter"/>
</dbReference>
<dbReference type="Proteomes" id="UP000037923">
    <property type="component" value="Unassembled WGS sequence"/>
</dbReference>
<evidence type="ECO:0000256" key="5">
    <source>
        <dbReference type="RuleBase" id="RU004466"/>
    </source>
</evidence>
<evidence type="ECO:0000313" key="6">
    <source>
        <dbReference type="EMBL" id="KPA85785.1"/>
    </source>
</evidence>
<dbReference type="SFLD" id="SFLDG01017">
    <property type="entry name" value="Polyprenyl_Transferase_Like"/>
    <property type="match status" value="1"/>
</dbReference>
<evidence type="ECO:0000256" key="1">
    <source>
        <dbReference type="ARBA" id="ARBA00001946"/>
    </source>
</evidence>
<sequence length="366" mass="41628">MSAGITHMDRFMRVYAEVQEFLLGDAVGRFELDENRKRYLKQMMDTTCLGGKYNRGICVVDVAEAMAKDSQADAATTERVLHDACVCGWMIELLQAHFLVEDDIMDHSKTRRGKPCWYLHPGVTTQVAINDGLILLAWASQMALHYFADRPFLAEVMRVFHDVDMTTTLGQLYDVTSMVDSAKLDANVAHANTTDYIEFTVFNHRRIVVYKTAYYTYWLPLVMGLLVSQTVEKVDNEATHKIAMLMGEYFQVQDDVMDCFTPPDKLGKIGTDIEDAKCSWLAVTFLETAPADKVAEFKANYGFDDAEKVAVIKKLYSEANMLDRFSKYEEGVVVEVERLLAALETQNVAFARSVKVLWSKTYKRQK</sequence>
<evidence type="ECO:0000256" key="2">
    <source>
        <dbReference type="ARBA" id="ARBA00022679"/>
    </source>
</evidence>